<keyword evidence="6 13" id="KW-0560">Oxidoreductase</keyword>
<gene>
    <name evidence="13 17" type="primary">dapB</name>
    <name evidence="17" type="ORF">NKI33_17240</name>
</gene>
<comment type="function">
    <text evidence="13">Catalyzes the conversion of 4-hydroxy-tetrahydrodipicolinate (HTPA) to tetrahydrodipicolinate.</text>
</comment>
<evidence type="ECO:0000256" key="8">
    <source>
        <dbReference type="ARBA" id="ARBA00023154"/>
    </source>
</evidence>
<dbReference type="InterPro" id="IPR000846">
    <property type="entry name" value="DapB_N"/>
</dbReference>
<dbReference type="NCBIfam" id="TIGR00036">
    <property type="entry name" value="dapB"/>
    <property type="match status" value="1"/>
</dbReference>
<feature type="domain" description="Dihydrodipicolinate reductase N-terminal" evidence="15">
    <location>
        <begin position="22"/>
        <end position="144"/>
    </location>
</feature>
<evidence type="ECO:0000313" key="17">
    <source>
        <dbReference type="EMBL" id="MER8934712.1"/>
    </source>
</evidence>
<feature type="active site" description="Proton donor" evidence="13">
    <location>
        <position position="179"/>
    </location>
</feature>
<feature type="active site" description="Proton donor/acceptor" evidence="13">
    <location>
        <position position="175"/>
    </location>
</feature>
<keyword evidence="7 13" id="KW-0520">NAD</keyword>
<dbReference type="Pfam" id="PF01113">
    <property type="entry name" value="DapB_N"/>
    <property type="match status" value="1"/>
</dbReference>
<evidence type="ECO:0000256" key="5">
    <source>
        <dbReference type="ARBA" id="ARBA00022915"/>
    </source>
</evidence>
<comment type="catalytic activity">
    <reaction evidence="11 13">
        <text>(S)-2,3,4,5-tetrahydrodipicolinate + NADP(+) + H2O = (2S,4S)-4-hydroxy-2,3,4,5-tetrahydrodipicolinate + NADPH + H(+)</text>
        <dbReference type="Rhea" id="RHEA:35331"/>
        <dbReference type="ChEBI" id="CHEBI:15377"/>
        <dbReference type="ChEBI" id="CHEBI:15378"/>
        <dbReference type="ChEBI" id="CHEBI:16845"/>
        <dbReference type="ChEBI" id="CHEBI:57783"/>
        <dbReference type="ChEBI" id="CHEBI:58349"/>
        <dbReference type="ChEBI" id="CHEBI:67139"/>
        <dbReference type="EC" id="1.17.1.8"/>
    </reaction>
</comment>
<evidence type="ECO:0000256" key="13">
    <source>
        <dbReference type="HAMAP-Rule" id="MF_00102"/>
    </source>
</evidence>
<evidence type="ECO:0000256" key="2">
    <source>
        <dbReference type="ARBA" id="ARBA00022490"/>
    </source>
</evidence>
<dbReference type="GO" id="GO:0008839">
    <property type="term" value="F:4-hydroxy-tetrahydrodipicolinate reductase"/>
    <property type="evidence" value="ECO:0007669"/>
    <property type="project" value="UniProtKB-EC"/>
</dbReference>
<dbReference type="InterPro" id="IPR036291">
    <property type="entry name" value="NAD(P)-bd_dom_sf"/>
</dbReference>
<feature type="region of interest" description="Disordered" evidence="14">
    <location>
        <begin position="1"/>
        <end position="20"/>
    </location>
</feature>
<dbReference type="SUPFAM" id="SSF51735">
    <property type="entry name" value="NAD(P)-binding Rossmann-fold domains"/>
    <property type="match status" value="1"/>
</dbReference>
<sequence>MSETSATTGKPANDGKPTGDMGLVVVGAAGRMGQTLIRAIHTIPGARVIGAVERAGSPHLGKDAGELAGIGIINVPISDDPLPAFAKADGVLDFTTPASTVEFAGYAAQARIVHVIGTTGCSAQDNAKIAAAARHATIVKSGNMSLGVNLLAVLVEQAARALDADDFDIEILEMHHRHKVDAPSGTALLLGEAAAAGRDIALAGNDVRSRDGHTGVRKTGSIGFATLRGGSVVGDHSVILAGTGERITLAHHAEDRAIFARGAVKAALWARGKKPGLYSMRDVLGLS</sequence>
<keyword evidence="8 13" id="KW-0457">Lysine biosynthesis</keyword>
<feature type="binding site" evidence="13">
    <location>
        <position position="54"/>
    </location>
    <ligand>
        <name>NADP(+)</name>
        <dbReference type="ChEBI" id="CHEBI:58349"/>
    </ligand>
</feature>
<comment type="caution">
    <text evidence="17">The sequence shown here is derived from an EMBL/GenBank/DDBJ whole genome shotgun (WGS) entry which is preliminary data.</text>
</comment>
<evidence type="ECO:0000256" key="7">
    <source>
        <dbReference type="ARBA" id="ARBA00023027"/>
    </source>
</evidence>
<evidence type="ECO:0000259" key="16">
    <source>
        <dbReference type="Pfam" id="PF05173"/>
    </source>
</evidence>
<dbReference type="Proteomes" id="UP001464387">
    <property type="component" value="Unassembled WGS sequence"/>
</dbReference>
<dbReference type="SUPFAM" id="SSF55347">
    <property type="entry name" value="Glyceraldehyde-3-phosphate dehydrogenase-like, C-terminal domain"/>
    <property type="match status" value="1"/>
</dbReference>
<feature type="compositionally biased region" description="Polar residues" evidence="14">
    <location>
        <begin position="1"/>
        <end position="10"/>
    </location>
</feature>
<accession>A0ABV1YIC9</accession>
<evidence type="ECO:0000256" key="6">
    <source>
        <dbReference type="ARBA" id="ARBA00023002"/>
    </source>
</evidence>
<dbReference type="InterPro" id="IPR022663">
    <property type="entry name" value="DapB_C"/>
</dbReference>
<feature type="binding site" evidence="13">
    <location>
        <begin position="141"/>
        <end position="144"/>
    </location>
    <ligand>
        <name>NAD(+)</name>
        <dbReference type="ChEBI" id="CHEBI:57540"/>
    </ligand>
</feature>
<comment type="similarity">
    <text evidence="1 13">Belongs to the DapB family.</text>
</comment>
<dbReference type="CDD" id="cd02274">
    <property type="entry name" value="DHDPR_N"/>
    <property type="match status" value="1"/>
</dbReference>
<keyword evidence="2 13" id="KW-0963">Cytoplasm</keyword>
<protein>
    <recommendedName>
        <fullName evidence="10 13">4-hydroxy-tetrahydrodipicolinate reductase</fullName>
        <shortName evidence="13">HTPA reductase</shortName>
        <ecNumber evidence="10 13">1.17.1.8</ecNumber>
    </recommendedName>
</protein>
<evidence type="ECO:0000256" key="4">
    <source>
        <dbReference type="ARBA" id="ARBA00022857"/>
    </source>
</evidence>
<comment type="subcellular location">
    <subcellularLocation>
        <location evidence="13">Cytoplasm</location>
    </subcellularLocation>
</comment>
<feature type="binding site" evidence="13">
    <location>
        <begin position="117"/>
        <end position="119"/>
    </location>
    <ligand>
        <name>NAD(+)</name>
        <dbReference type="ChEBI" id="CHEBI:57540"/>
    </ligand>
</feature>
<dbReference type="InterPro" id="IPR023940">
    <property type="entry name" value="DHDPR_bac"/>
</dbReference>
<dbReference type="PANTHER" id="PTHR20836">
    <property type="entry name" value="DIHYDRODIPICOLINATE REDUCTASE"/>
    <property type="match status" value="1"/>
</dbReference>
<comment type="catalytic activity">
    <reaction evidence="12 13">
        <text>(S)-2,3,4,5-tetrahydrodipicolinate + NAD(+) + H2O = (2S,4S)-4-hydroxy-2,3,4,5-tetrahydrodipicolinate + NADH + H(+)</text>
        <dbReference type="Rhea" id="RHEA:35323"/>
        <dbReference type="ChEBI" id="CHEBI:15377"/>
        <dbReference type="ChEBI" id="CHEBI:15378"/>
        <dbReference type="ChEBI" id="CHEBI:16845"/>
        <dbReference type="ChEBI" id="CHEBI:57540"/>
        <dbReference type="ChEBI" id="CHEBI:57945"/>
        <dbReference type="ChEBI" id="CHEBI:67139"/>
        <dbReference type="EC" id="1.17.1.8"/>
    </reaction>
</comment>
<evidence type="ECO:0000256" key="10">
    <source>
        <dbReference type="ARBA" id="ARBA00038983"/>
    </source>
</evidence>
<dbReference type="PIRSF" id="PIRSF000161">
    <property type="entry name" value="DHPR"/>
    <property type="match status" value="1"/>
</dbReference>
<evidence type="ECO:0000256" key="1">
    <source>
        <dbReference type="ARBA" id="ARBA00006642"/>
    </source>
</evidence>
<evidence type="ECO:0000256" key="3">
    <source>
        <dbReference type="ARBA" id="ARBA00022605"/>
    </source>
</evidence>
<comment type="pathway">
    <text evidence="9 13">Amino-acid biosynthesis; L-lysine biosynthesis via DAP pathway; (S)-tetrahydrodipicolinate from L-aspartate: step 4/4.</text>
</comment>
<feature type="binding site" evidence="13">
    <location>
        <position position="53"/>
    </location>
    <ligand>
        <name>NAD(+)</name>
        <dbReference type="ChEBI" id="CHEBI:57540"/>
    </ligand>
</feature>
<feature type="binding site" evidence="13">
    <location>
        <begin position="185"/>
        <end position="186"/>
    </location>
    <ligand>
        <name>(S)-2,3,4,5-tetrahydrodipicolinate</name>
        <dbReference type="ChEBI" id="CHEBI:16845"/>
    </ligand>
</feature>
<dbReference type="EMBL" id="JAMYPJ010000023">
    <property type="protein sequence ID" value="MER8934712.1"/>
    <property type="molecule type" value="Genomic_DNA"/>
</dbReference>
<dbReference type="Gene3D" id="3.40.50.720">
    <property type="entry name" value="NAD(P)-binding Rossmann-like Domain"/>
    <property type="match status" value="1"/>
</dbReference>
<proteinExistence type="inferred from homology"/>
<comment type="caution">
    <text evidence="13">Was originally thought to be a dihydrodipicolinate reductase (DHDPR), catalyzing the conversion of dihydrodipicolinate to tetrahydrodipicolinate. However, it was shown in E.coli that the substrate of the enzymatic reaction is not dihydrodipicolinate (DHDP) but in fact (2S,4S)-4-hydroxy-2,3,4,5-tetrahydrodipicolinic acid (HTPA), the product released by the DapA-catalyzed reaction.</text>
</comment>
<reference evidence="17 18" key="1">
    <citation type="journal article" date="2024" name="Proc. Natl. Acad. Sci. U.S.A.">
        <title>The evolutionary genomics of adaptation to stress in wild rhizobium bacteria.</title>
        <authorList>
            <person name="Kehlet-Delgado H."/>
            <person name="Montoya A.P."/>
            <person name="Jensen K.T."/>
            <person name="Wendlandt C.E."/>
            <person name="Dexheimer C."/>
            <person name="Roberts M."/>
            <person name="Torres Martinez L."/>
            <person name="Friesen M.L."/>
            <person name="Griffitts J.S."/>
            <person name="Porter S.S."/>
        </authorList>
    </citation>
    <scope>NUCLEOTIDE SEQUENCE [LARGE SCALE GENOMIC DNA]</scope>
    <source>
        <strain evidence="17 18">M0729</strain>
    </source>
</reference>
<evidence type="ECO:0000256" key="9">
    <source>
        <dbReference type="ARBA" id="ARBA00037922"/>
    </source>
</evidence>
<dbReference type="PROSITE" id="PS01298">
    <property type="entry name" value="DAPB"/>
    <property type="match status" value="1"/>
</dbReference>
<name>A0ABV1YIC9_9HYPH</name>
<dbReference type="Pfam" id="PF05173">
    <property type="entry name" value="DapB_C"/>
    <property type="match status" value="1"/>
</dbReference>
<keyword evidence="3 13" id="KW-0028">Amino-acid biosynthesis</keyword>
<evidence type="ECO:0000313" key="18">
    <source>
        <dbReference type="Proteomes" id="UP001464387"/>
    </source>
</evidence>
<dbReference type="HAMAP" id="MF_00102">
    <property type="entry name" value="DapB"/>
    <property type="match status" value="1"/>
</dbReference>
<dbReference type="InterPro" id="IPR022664">
    <property type="entry name" value="DapB_N_CS"/>
</dbReference>
<keyword evidence="18" id="KW-1185">Reference proteome</keyword>
<keyword evidence="5 13" id="KW-0220">Diaminopimelate biosynthesis</keyword>
<feature type="binding site" evidence="13">
    <location>
        <begin position="27"/>
        <end position="32"/>
    </location>
    <ligand>
        <name>NAD(+)</name>
        <dbReference type="ChEBI" id="CHEBI:57540"/>
    </ligand>
</feature>
<evidence type="ECO:0000259" key="15">
    <source>
        <dbReference type="Pfam" id="PF01113"/>
    </source>
</evidence>
<dbReference type="RefSeq" id="WP_287274137.1">
    <property type="nucleotide sequence ID" value="NZ_JAMYMY010000024.1"/>
</dbReference>
<comment type="subunit">
    <text evidence="13">Homotetramer.</text>
</comment>
<feature type="domain" description="Dihydrodipicolinate reductase C-terminal" evidence="16">
    <location>
        <begin position="147"/>
        <end position="284"/>
    </location>
</feature>
<dbReference type="PANTHER" id="PTHR20836:SF0">
    <property type="entry name" value="4-HYDROXY-TETRAHYDRODIPICOLINATE REDUCTASE 1, CHLOROPLASTIC-RELATED"/>
    <property type="match status" value="1"/>
</dbReference>
<keyword evidence="4 13" id="KW-0521">NADP</keyword>
<dbReference type="EC" id="1.17.1.8" evidence="10 13"/>
<evidence type="ECO:0000256" key="12">
    <source>
        <dbReference type="ARBA" id="ARBA00049396"/>
    </source>
</evidence>
<organism evidence="17 18">
    <name type="scientific">Mesorhizobium opportunistum</name>
    <dbReference type="NCBI Taxonomy" id="593909"/>
    <lineage>
        <taxon>Bacteria</taxon>
        <taxon>Pseudomonadati</taxon>
        <taxon>Pseudomonadota</taxon>
        <taxon>Alphaproteobacteria</taxon>
        <taxon>Hyphomicrobiales</taxon>
        <taxon>Phyllobacteriaceae</taxon>
        <taxon>Mesorhizobium</taxon>
    </lineage>
</organism>
<evidence type="ECO:0000256" key="14">
    <source>
        <dbReference type="SAM" id="MobiDB-lite"/>
    </source>
</evidence>
<dbReference type="Gene3D" id="3.30.360.10">
    <property type="entry name" value="Dihydrodipicolinate Reductase, domain 2"/>
    <property type="match status" value="1"/>
</dbReference>
<feature type="binding site" evidence="13">
    <location>
        <position position="176"/>
    </location>
    <ligand>
        <name>(S)-2,3,4,5-tetrahydrodipicolinate</name>
        <dbReference type="ChEBI" id="CHEBI:16845"/>
    </ligand>
</feature>
<evidence type="ECO:0000256" key="11">
    <source>
        <dbReference type="ARBA" id="ARBA00049080"/>
    </source>
</evidence>